<protein>
    <submittedName>
        <fullName evidence="1">Uncharacterized protein</fullName>
    </submittedName>
</protein>
<sequence>MVSSSSREAADAGLRRLEPKDLTPSCELDAFSIKYFVEVLASVISHLTHLPPDPQQGTKWGSLKVEEVLSSQPVRLATLFASGEPIPRPFTKPVRVRRNRSGCI</sequence>
<dbReference type="Proteomes" id="UP000467700">
    <property type="component" value="Unassembled WGS sequence"/>
</dbReference>
<dbReference type="EMBL" id="CACVBS010000041">
    <property type="protein sequence ID" value="CAA7263785.1"/>
    <property type="molecule type" value="Genomic_DNA"/>
</dbReference>
<name>A0A8S0VRK4_CYCAE</name>
<dbReference type="AlphaFoldDB" id="A0A8S0VRK4"/>
<reference evidence="1 2" key="1">
    <citation type="submission" date="2020-01" db="EMBL/GenBank/DDBJ databases">
        <authorList>
            <person name="Gupta K D."/>
        </authorList>
    </citation>
    <scope>NUCLEOTIDE SEQUENCE [LARGE SCALE GENOMIC DNA]</scope>
</reference>
<comment type="caution">
    <text evidence="1">The sequence shown here is derived from an EMBL/GenBank/DDBJ whole genome shotgun (WGS) entry which is preliminary data.</text>
</comment>
<evidence type="ECO:0000313" key="2">
    <source>
        <dbReference type="Proteomes" id="UP000467700"/>
    </source>
</evidence>
<gene>
    <name evidence="1" type="ORF">AAE3_LOCUS6013</name>
</gene>
<keyword evidence="2" id="KW-1185">Reference proteome</keyword>
<accession>A0A8S0VRK4</accession>
<proteinExistence type="predicted"/>
<organism evidence="1 2">
    <name type="scientific">Cyclocybe aegerita</name>
    <name type="common">Black poplar mushroom</name>
    <name type="synonym">Agrocybe aegerita</name>
    <dbReference type="NCBI Taxonomy" id="1973307"/>
    <lineage>
        <taxon>Eukaryota</taxon>
        <taxon>Fungi</taxon>
        <taxon>Dikarya</taxon>
        <taxon>Basidiomycota</taxon>
        <taxon>Agaricomycotina</taxon>
        <taxon>Agaricomycetes</taxon>
        <taxon>Agaricomycetidae</taxon>
        <taxon>Agaricales</taxon>
        <taxon>Agaricineae</taxon>
        <taxon>Bolbitiaceae</taxon>
        <taxon>Cyclocybe</taxon>
    </lineage>
</organism>
<evidence type="ECO:0000313" key="1">
    <source>
        <dbReference type="EMBL" id="CAA7263785.1"/>
    </source>
</evidence>